<protein>
    <recommendedName>
        <fullName evidence="1">DUF2779 domain-containing protein</fullName>
    </recommendedName>
</protein>
<reference evidence="2" key="1">
    <citation type="journal article" date="2010" name="ISME J.">
        <title>Metagenome of the Mediterranean deep chlorophyll maximum studied by direct and fosmid library 454 pyrosequencing.</title>
        <authorList>
            <person name="Ghai R."/>
            <person name="Martin-Cuadrado A.B."/>
            <person name="Molto A.G."/>
            <person name="Heredia I.G."/>
            <person name="Cabrera R."/>
            <person name="Martin J."/>
            <person name="Verdu M."/>
            <person name="Deschamps P."/>
            <person name="Moreira D."/>
            <person name="Lopez-Garcia P."/>
            <person name="Mira A."/>
            <person name="Rodriguez-Valera F."/>
        </authorList>
    </citation>
    <scope>NUCLEOTIDE SEQUENCE</scope>
</reference>
<name>D6PB03_9ARCH</name>
<evidence type="ECO:0000259" key="1">
    <source>
        <dbReference type="Pfam" id="PF11074"/>
    </source>
</evidence>
<dbReference type="Pfam" id="PF11074">
    <property type="entry name" value="DUF2779"/>
    <property type="match status" value="1"/>
</dbReference>
<accession>D6PB03</accession>
<dbReference type="InterPro" id="IPR021301">
    <property type="entry name" value="DUF2779"/>
</dbReference>
<evidence type="ECO:0000313" key="2">
    <source>
        <dbReference type="EMBL" id="ADD92904.1"/>
    </source>
</evidence>
<dbReference type="AlphaFoldDB" id="D6PB03"/>
<feature type="domain" description="DUF2779" evidence="1">
    <location>
        <begin position="281"/>
        <end position="375"/>
    </location>
</feature>
<sequence>MKYAFVKSFAANCHLLAFNLSKDKTPPSYSQQALFAAGNDVDAIALETILKPYHTMMATSTPHGDWLATQSAIANGIAKINQATFKVGETYIRVDSIDLECMKLTEVKAGSSVKDDYIIDLALQEFFLRQVGMRNDKFSLILREKSFVTGSPWNEALREVDVTSDVKSLLEQDDFIHFVEVFEAGYDSAPQPVFGKVCKTCDFKGQCWSELEHPSFTIPRSSDKLLAHIISNEAYELSTVSSSVLTQNQISYKDSTLNSEISISKSGLIADLNQFTGPIAHLDFEAFNLPYNPSKNTKTFEMVPFQASIHLEGVDGSISHFEHLCSHQYDDRESLAAFLVANLAVANTIVTWNVSFEDECSSTLLALFQSIQRTLAT</sequence>
<dbReference type="EMBL" id="GU942957">
    <property type="protein sequence ID" value="ADD92904.1"/>
    <property type="molecule type" value="Genomic_DNA"/>
</dbReference>
<proteinExistence type="predicted"/>
<organism evidence="2">
    <name type="scientific">uncultured archaeon MedDCM-OCT-S02-C115</name>
    <dbReference type="NCBI Taxonomy" id="743083"/>
    <lineage>
        <taxon>Archaea</taxon>
        <taxon>environmental samples</taxon>
    </lineage>
</organism>